<dbReference type="Pfam" id="PF03976">
    <property type="entry name" value="PPK2"/>
    <property type="match status" value="2"/>
</dbReference>
<accession>A0A9D1D1N1</accession>
<dbReference type="SUPFAM" id="SSF52540">
    <property type="entry name" value="P-loop containing nucleoside triphosphate hydrolases"/>
    <property type="match status" value="2"/>
</dbReference>
<evidence type="ECO:0000259" key="1">
    <source>
        <dbReference type="Pfam" id="PF03976"/>
    </source>
</evidence>
<dbReference type="InterPro" id="IPR027417">
    <property type="entry name" value="P-loop_NTPase"/>
</dbReference>
<sequence length="496" mass="58380">MLEKIDLNKKLSKEESKQIMEELEGKLAYLQRVCKERKIPVIIIFEGFGASGKGTLINRLIYPLDPRGFDVYAINGESEDERLRPFLWRFWTKTPQKGRIAIFDRSWYRRVLVDRFDGVTKTSQLPDAFNEINAFERQLSDDGNVMIKFFLDITKKEQKKRFERLLENKETAWRVSKGDLKRNKHFDEYKAMNEEMLQKTDTEFAPWTIVEAMDREYAAIKILKVVTGRLEESIAAQKARSDQPKSASSIQDRVMKSSILSNVDLSLSLDKEEYKARKKELQNRLSILHSELYRRRIPVILGFEGWDAGGKGGAIKRLTEALDPRGYQVHPTASPNDIEKSHHYLWRFWQGVPKAGHIAIFDRTWYGRVMVERIEGFAAEEEWKRAYKEINDFESCLVHSGAIVLKFWLQIDKDEQKRRFDERTNTPEKRWKITDEDWRNRAKWDLYEEAVDEMLIRTSTTYAPWIIVEGNNKYYARIKVLETVVKAIEARLKEDS</sequence>
<dbReference type="PANTHER" id="PTHR34383">
    <property type="entry name" value="POLYPHOSPHATE:AMP PHOSPHOTRANSFERASE-RELATED"/>
    <property type="match status" value="1"/>
</dbReference>
<name>A0A9D1D1N1_9FIRM</name>
<organism evidence="2 3">
    <name type="scientific">Candidatus Limivivens merdigallinarum</name>
    <dbReference type="NCBI Taxonomy" id="2840859"/>
    <lineage>
        <taxon>Bacteria</taxon>
        <taxon>Bacillati</taxon>
        <taxon>Bacillota</taxon>
        <taxon>Clostridia</taxon>
        <taxon>Lachnospirales</taxon>
        <taxon>Lachnospiraceae</taxon>
        <taxon>Lachnospiraceae incertae sedis</taxon>
        <taxon>Candidatus Limivivens</taxon>
    </lineage>
</organism>
<dbReference type="GO" id="GO:0043751">
    <property type="term" value="F:polyphosphate:AMP phosphotransferase activity"/>
    <property type="evidence" value="ECO:0007669"/>
    <property type="project" value="InterPro"/>
</dbReference>
<reference evidence="2" key="2">
    <citation type="journal article" date="2021" name="PeerJ">
        <title>Extensive microbial diversity within the chicken gut microbiome revealed by metagenomics and culture.</title>
        <authorList>
            <person name="Gilroy R."/>
            <person name="Ravi A."/>
            <person name="Getino M."/>
            <person name="Pursley I."/>
            <person name="Horton D.L."/>
            <person name="Alikhan N.F."/>
            <person name="Baker D."/>
            <person name="Gharbi K."/>
            <person name="Hall N."/>
            <person name="Watson M."/>
            <person name="Adriaenssens E.M."/>
            <person name="Foster-Nyarko E."/>
            <person name="Jarju S."/>
            <person name="Secka A."/>
            <person name="Antonio M."/>
            <person name="Oren A."/>
            <person name="Chaudhuri R.R."/>
            <person name="La Ragione R."/>
            <person name="Hildebrand F."/>
            <person name="Pallen M.J."/>
        </authorList>
    </citation>
    <scope>NUCLEOTIDE SEQUENCE</scope>
    <source>
        <strain evidence="2">ChiSjej3B21-11622</strain>
    </source>
</reference>
<dbReference type="Proteomes" id="UP000886886">
    <property type="component" value="Unassembled WGS sequence"/>
</dbReference>
<dbReference type="NCBIfam" id="TIGR03708">
    <property type="entry name" value="poly_P_AMP_trns"/>
    <property type="match status" value="1"/>
</dbReference>
<evidence type="ECO:0000313" key="3">
    <source>
        <dbReference type="Proteomes" id="UP000886886"/>
    </source>
</evidence>
<feature type="domain" description="Polyphosphate kinase-2-related" evidence="1">
    <location>
        <begin position="10"/>
        <end position="232"/>
    </location>
</feature>
<dbReference type="InterPro" id="IPR022488">
    <property type="entry name" value="PPK2-related"/>
</dbReference>
<comment type="caution">
    <text evidence="2">The sequence shown here is derived from an EMBL/GenBank/DDBJ whole genome shotgun (WGS) entry which is preliminary data.</text>
</comment>
<dbReference type="Gene3D" id="3.40.50.300">
    <property type="entry name" value="P-loop containing nucleotide triphosphate hydrolases"/>
    <property type="match status" value="2"/>
</dbReference>
<evidence type="ECO:0000313" key="2">
    <source>
        <dbReference type="EMBL" id="HIQ96783.1"/>
    </source>
</evidence>
<dbReference type="InterPro" id="IPR022489">
    <property type="entry name" value="PolyP_AMP_Tfrase"/>
</dbReference>
<dbReference type="EMBL" id="DVFT01000139">
    <property type="protein sequence ID" value="HIQ96783.1"/>
    <property type="molecule type" value="Genomic_DNA"/>
</dbReference>
<dbReference type="AlphaFoldDB" id="A0A9D1D1N1"/>
<dbReference type="GO" id="GO:0006797">
    <property type="term" value="P:polyphosphate metabolic process"/>
    <property type="evidence" value="ECO:0007669"/>
    <property type="project" value="InterPro"/>
</dbReference>
<proteinExistence type="predicted"/>
<gene>
    <name evidence="2" type="primary">pap</name>
    <name evidence="2" type="ORF">IAB26_09490</name>
</gene>
<dbReference type="PANTHER" id="PTHR34383:SF3">
    <property type="entry name" value="POLYPHOSPHATE:AMP PHOSPHOTRANSFERASE"/>
    <property type="match status" value="1"/>
</dbReference>
<feature type="domain" description="Polyphosphate kinase-2-related" evidence="1">
    <location>
        <begin position="269"/>
        <end position="494"/>
    </location>
</feature>
<reference evidence="2" key="1">
    <citation type="submission" date="2020-10" db="EMBL/GenBank/DDBJ databases">
        <authorList>
            <person name="Gilroy R."/>
        </authorList>
    </citation>
    <scope>NUCLEOTIDE SEQUENCE</scope>
    <source>
        <strain evidence="2">ChiSjej3B21-11622</strain>
    </source>
</reference>
<protein>
    <submittedName>
        <fullName evidence="2">Polyphosphate:AMP phosphotransferase</fullName>
    </submittedName>
</protein>